<dbReference type="RefSeq" id="WP_119811064.1">
    <property type="nucleotide sequence ID" value="NZ_QYUP01000113.1"/>
</dbReference>
<protein>
    <recommendedName>
        <fullName evidence="3">Phosphoribosylglycinamide formyltransferase</fullName>
    </recommendedName>
</protein>
<evidence type="ECO:0008006" key="3">
    <source>
        <dbReference type="Google" id="ProtNLM"/>
    </source>
</evidence>
<organism evidence="1 2">
    <name type="scientific">Massilia cavernae</name>
    <dbReference type="NCBI Taxonomy" id="2320864"/>
    <lineage>
        <taxon>Bacteria</taxon>
        <taxon>Pseudomonadati</taxon>
        <taxon>Pseudomonadota</taxon>
        <taxon>Betaproteobacteria</taxon>
        <taxon>Burkholderiales</taxon>
        <taxon>Oxalobacteraceae</taxon>
        <taxon>Telluria group</taxon>
        <taxon>Massilia</taxon>
    </lineage>
</organism>
<dbReference type="Pfam" id="PF20487">
    <property type="entry name" value="DUF6726"/>
    <property type="match status" value="1"/>
</dbReference>
<comment type="caution">
    <text evidence="1">The sequence shown here is derived from an EMBL/GenBank/DDBJ whole genome shotgun (WGS) entry which is preliminary data.</text>
</comment>
<reference evidence="1 2" key="1">
    <citation type="submission" date="2018-09" db="EMBL/GenBank/DDBJ databases">
        <authorList>
            <person name="Zhu H."/>
        </authorList>
    </citation>
    <scope>NUCLEOTIDE SEQUENCE [LARGE SCALE GENOMIC DNA]</scope>
    <source>
        <strain evidence="1 2">K1S02-61</strain>
    </source>
</reference>
<dbReference type="EMBL" id="QYUP01000113">
    <property type="protein sequence ID" value="RJG15709.1"/>
    <property type="molecule type" value="Genomic_DNA"/>
</dbReference>
<evidence type="ECO:0000313" key="1">
    <source>
        <dbReference type="EMBL" id="RJG15709.1"/>
    </source>
</evidence>
<accession>A0A418XSX9</accession>
<dbReference type="OrthoDB" id="8943283at2"/>
<evidence type="ECO:0000313" key="2">
    <source>
        <dbReference type="Proteomes" id="UP000284006"/>
    </source>
</evidence>
<sequence length="59" mass="5777">MKSRSVLKLAAVLLLPAVLGGCGVLAAPCRIGSAVIKMVPVVGHAAALPTDACAAVIDP</sequence>
<proteinExistence type="predicted"/>
<dbReference type="Proteomes" id="UP000284006">
    <property type="component" value="Unassembled WGS sequence"/>
</dbReference>
<dbReference type="PROSITE" id="PS51257">
    <property type="entry name" value="PROKAR_LIPOPROTEIN"/>
    <property type="match status" value="1"/>
</dbReference>
<keyword evidence="2" id="KW-1185">Reference proteome</keyword>
<gene>
    <name evidence="1" type="ORF">D3872_12445</name>
</gene>
<name>A0A418XSX9_9BURK</name>
<dbReference type="AlphaFoldDB" id="A0A418XSX9"/>
<dbReference type="InterPro" id="IPR046613">
    <property type="entry name" value="DUF6726"/>
</dbReference>